<dbReference type="PANTHER" id="PTHR21660:SF12">
    <property type="entry name" value="OS07G0462700 PROTEIN"/>
    <property type="match status" value="1"/>
</dbReference>
<protein>
    <recommendedName>
        <fullName evidence="3">Thioesterase domain-containing protein</fullName>
    </recommendedName>
</protein>
<evidence type="ECO:0008006" key="3">
    <source>
        <dbReference type="Google" id="ProtNLM"/>
    </source>
</evidence>
<feature type="non-terminal residue" evidence="1">
    <location>
        <position position="1"/>
    </location>
</feature>
<dbReference type="Pfam" id="PF14539">
    <property type="entry name" value="DUF4442"/>
    <property type="match status" value="1"/>
</dbReference>
<dbReference type="InterPro" id="IPR039298">
    <property type="entry name" value="ACOT13"/>
</dbReference>
<evidence type="ECO:0000313" key="2">
    <source>
        <dbReference type="Proteomes" id="UP000824469"/>
    </source>
</evidence>
<name>A0AA38G6F3_TAXCH</name>
<dbReference type="CDD" id="cd03443">
    <property type="entry name" value="PaaI_thioesterase"/>
    <property type="match status" value="1"/>
</dbReference>
<dbReference type="InterPro" id="IPR029069">
    <property type="entry name" value="HotDog_dom_sf"/>
</dbReference>
<proteinExistence type="predicted"/>
<dbReference type="Gene3D" id="3.10.129.10">
    <property type="entry name" value="Hotdog Thioesterase"/>
    <property type="match status" value="1"/>
</dbReference>
<dbReference type="InterPro" id="IPR027961">
    <property type="entry name" value="DUF4442"/>
</dbReference>
<dbReference type="SUPFAM" id="SSF54637">
    <property type="entry name" value="Thioesterase/thiol ester dehydrase-isomerase"/>
    <property type="match status" value="1"/>
</dbReference>
<dbReference type="PANTHER" id="PTHR21660">
    <property type="entry name" value="THIOESTERASE SUPERFAMILY MEMBER-RELATED"/>
    <property type="match status" value="1"/>
</dbReference>
<dbReference type="GO" id="GO:0047617">
    <property type="term" value="F:fatty acyl-CoA hydrolase activity"/>
    <property type="evidence" value="ECO:0007669"/>
    <property type="project" value="InterPro"/>
</dbReference>
<dbReference type="EMBL" id="JAHRHJ020000004">
    <property type="protein sequence ID" value="KAH9317202.1"/>
    <property type="molecule type" value="Genomic_DNA"/>
</dbReference>
<evidence type="ECO:0000313" key="1">
    <source>
        <dbReference type="EMBL" id="KAH9317202.1"/>
    </source>
</evidence>
<dbReference type="AlphaFoldDB" id="A0AA38G6F3"/>
<sequence length="120" mass="13070">MDPTLSSLSIDCNDPPESVATQWLDALRSNVAMPPESQANGFKEALILRHLILDRLEPGHIISTLTVKPFITNRYNTFHGGAVATIASIMGLLAVKTIAGNREFVQTEMSMSYLQAARNG</sequence>
<dbReference type="Proteomes" id="UP000824469">
    <property type="component" value="Unassembled WGS sequence"/>
</dbReference>
<dbReference type="OMA" id="NRYRTFH"/>
<accession>A0AA38G6F3</accession>
<organism evidence="1 2">
    <name type="scientific">Taxus chinensis</name>
    <name type="common">Chinese yew</name>
    <name type="synonym">Taxus wallichiana var. chinensis</name>
    <dbReference type="NCBI Taxonomy" id="29808"/>
    <lineage>
        <taxon>Eukaryota</taxon>
        <taxon>Viridiplantae</taxon>
        <taxon>Streptophyta</taxon>
        <taxon>Embryophyta</taxon>
        <taxon>Tracheophyta</taxon>
        <taxon>Spermatophyta</taxon>
        <taxon>Pinopsida</taxon>
        <taxon>Pinidae</taxon>
        <taxon>Conifers II</taxon>
        <taxon>Cupressales</taxon>
        <taxon>Taxaceae</taxon>
        <taxon>Taxus</taxon>
    </lineage>
</organism>
<keyword evidence="2" id="KW-1185">Reference proteome</keyword>
<comment type="caution">
    <text evidence="1">The sequence shown here is derived from an EMBL/GenBank/DDBJ whole genome shotgun (WGS) entry which is preliminary data.</text>
</comment>
<gene>
    <name evidence="1" type="ORF">KI387_018971</name>
</gene>
<reference evidence="1 2" key="1">
    <citation type="journal article" date="2021" name="Nat. Plants">
        <title>The Taxus genome provides insights into paclitaxel biosynthesis.</title>
        <authorList>
            <person name="Xiong X."/>
            <person name="Gou J."/>
            <person name="Liao Q."/>
            <person name="Li Y."/>
            <person name="Zhou Q."/>
            <person name="Bi G."/>
            <person name="Li C."/>
            <person name="Du R."/>
            <person name="Wang X."/>
            <person name="Sun T."/>
            <person name="Guo L."/>
            <person name="Liang H."/>
            <person name="Lu P."/>
            <person name="Wu Y."/>
            <person name="Zhang Z."/>
            <person name="Ro D.K."/>
            <person name="Shang Y."/>
            <person name="Huang S."/>
            <person name="Yan J."/>
        </authorList>
    </citation>
    <scope>NUCLEOTIDE SEQUENCE [LARGE SCALE GENOMIC DNA]</scope>
    <source>
        <strain evidence="1">Ta-2019</strain>
    </source>
</reference>